<comment type="caution">
    <text evidence="1">The sequence shown here is derived from an EMBL/GenBank/DDBJ whole genome shotgun (WGS) entry which is preliminary data.</text>
</comment>
<accession>A0A439D4T1</accession>
<organism evidence="1 2">
    <name type="scientific">Xylaria grammica</name>
    <dbReference type="NCBI Taxonomy" id="363999"/>
    <lineage>
        <taxon>Eukaryota</taxon>
        <taxon>Fungi</taxon>
        <taxon>Dikarya</taxon>
        <taxon>Ascomycota</taxon>
        <taxon>Pezizomycotina</taxon>
        <taxon>Sordariomycetes</taxon>
        <taxon>Xylariomycetidae</taxon>
        <taxon>Xylariales</taxon>
        <taxon>Xylariaceae</taxon>
        <taxon>Xylaria</taxon>
    </lineage>
</organism>
<dbReference type="AlphaFoldDB" id="A0A439D4T1"/>
<evidence type="ECO:0000313" key="2">
    <source>
        <dbReference type="Proteomes" id="UP000286045"/>
    </source>
</evidence>
<dbReference type="Proteomes" id="UP000286045">
    <property type="component" value="Unassembled WGS sequence"/>
</dbReference>
<gene>
    <name evidence="1" type="ORF">EKO27_g5690</name>
</gene>
<dbReference type="STRING" id="363999.A0A439D4T1"/>
<sequence length="195" mass="21537">MDPLAALSVAANVVQFIVFASKLIGKSKEVYTFACGASEDNITLDIIARDIERIRNSIVAPEGCPEGLKELIGESDRISQELLAALDKLRIKGHKTKWKSFVVAMRGVWSEDEVESMGTRLGRLQAQIMAHLQVLIGKGIAKISVAMDHPRNGDITLGLKQAVERRAFIEQLVQSVEKVTHKKLDDVHRSKKALL</sequence>
<dbReference type="EMBL" id="RYZI01000155">
    <property type="protein sequence ID" value="RWA09411.1"/>
    <property type="molecule type" value="Genomic_DNA"/>
</dbReference>
<reference evidence="1 2" key="1">
    <citation type="submission" date="2018-12" db="EMBL/GenBank/DDBJ databases">
        <title>Draft genome sequence of Xylaria grammica IHI A82.</title>
        <authorList>
            <person name="Buettner E."/>
            <person name="Kellner H."/>
        </authorList>
    </citation>
    <scope>NUCLEOTIDE SEQUENCE [LARGE SCALE GENOMIC DNA]</scope>
    <source>
        <strain evidence="1 2">IHI A82</strain>
    </source>
</reference>
<evidence type="ECO:0008006" key="3">
    <source>
        <dbReference type="Google" id="ProtNLM"/>
    </source>
</evidence>
<protein>
    <recommendedName>
        <fullName evidence="3">NACHT-NTPase and P-loop NTPases N-terminal domain-containing protein</fullName>
    </recommendedName>
</protein>
<proteinExistence type="predicted"/>
<name>A0A439D4T1_9PEZI</name>
<evidence type="ECO:0000313" key="1">
    <source>
        <dbReference type="EMBL" id="RWA09411.1"/>
    </source>
</evidence>
<keyword evidence="2" id="KW-1185">Reference proteome</keyword>